<sequence length="26" mass="2978">MAVHFGNLSILQTLKKKKKIASQYTE</sequence>
<dbReference type="EMBL" id="GGEC01002207">
    <property type="protein sequence ID" value="MBW82690.1"/>
    <property type="molecule type" value="Transcribed_RNA"/>
</dbReference>
<name>A0A2P2INA1_RHIMU</name>
<organism evidence="1">
    <name type="scientific">Rhizophora mucronata</name>
    <name type="common">Asiatic mangrove</name>
    <dbReference type="NCBI Taxonomy" id="61149"/>
    <lineage>
        <taxon>Eukaryota</taxon>
        <taxon>Viridiplantae</taxon>
        <taxon>Streptophyta</taxon>
        <taxon>Embryophyta</taxon>
        <taxon>Tracheophyta</taxon>
        <taxon>Spermatophyta</taxon>
        <taxon>Magnoliopsida</taxon>
        <taxon>eudicotyledons</taxon>
        <taxon>Gunneridae</taxon>
        <taxon>Pentapetalae</taxon>
        <taxon>rosids</taxon>
        <taxon>fabids</taxon>
        <taxon>Malpighiales</taxon>
        <taxon>Rhizophoraceae</taxon>
        <taxon>Rhizophora</taxon>
    </lineage>
</organism>
<accession>A0A2P2INA1</accession>
<proteinExistence type="predicted"/>
<reference evidence="1" key="1">
    <citation type="submission" date="2018-02" db="EMBL/GenBank/DDBJ databases">
        <title>Rhizophora mucronata_Transcriptome.</title>
        <authorList>
            <person name="Meera S.P."/>
            <person name="Sreeshan A."/>
            <person name="Augustine A."/>
        </authorList>
    </citation>
    <scope>NUCLEOTIDE SEQUENCE</scope>
    <source>
        <tissue evidence="1">Leaf</tissue>
    </source>
</reference>
<dbReference type="AlphaFoldDB" id="A0A2P2INA1"/>
<protein>
    <submittedName>
        <fullName evidence="1">Uncharacterized protein</fullName>
    </submittedName>
</protein>
<evidence type="ECO:0000313" key="1">
    <source>
        <dbReference type="EMBL" id="MBW82690.1"/>
    </source>
</evidence>